<dbReference type="OrthoDB" id="8452296at2759"/>
<dbReference type="GO" id="GO:0005737">
    <property type="term" value="C:cytoplasm"/>
    <property type="evidence" value="ECO:0007669"/>
    <property type="project" value="TreeGrafter"/>
</dbReference>
<dbReference type="Proteomes" id="UP001046870">
    <property type="component" value="Chromosome 10"/>
</dbReference>
<keyword evidence="4" id="KW-1015">Disulfide bond</keyword>
<feature type="signal peptide" evidence="5">
    <location>
        <begin position="1"/>
        <end position="20"/>
    </location>
</feature>
<evidence type="ECO:0000256" key="3">
    <source>
        <dbReference type="ARBA" id="ARBA00022525"/>
    </source>
</evidence>
<evidence type="ECO:0000313" key="6">
    <source>
        <dbReference type="EMBL" id="KAG7469480.1"/>
    </source>
</evidence>
<sequence length="133" mass="14904">MRRMQRESLVLVAAVYMLSAVLPSLSVYSSGECYFDAKASCAHQGQVFEVGESWMTRDCYQCVCMEPFGVGCCELNSLPVDYPDWCEVVRKPDSCNVVVVMRANRKLPCLYGGRSRLRPGAGQTRKSDNDLIF</sequence>
<dbReference type="InterPro" id="IPR008735">
    <property type="entry name" value="PSP94"/>
</dbReference>
<keyword evidence="7" id="KW-1185">Reference proteome</keyword>
<dbReference type="GO" id="GO:0005615">
    <property type="term" value="C:extracellular space"/>
    <property type="evidence" value="ECO:0007669"/>
    <property type="project" value="TreeGrafter"/>
</dbReference>
<evidence type="ECO:0000256" key="4">
    <source>
        <dbReference type="ARBA" id="ARBA00023157"/>
    </source>
</evidence>
<evidence type="ECO:0000256" key="5">
    <source>
        <dbReference type="SAM" id="SignalP"/>
    </source>
</evidence>
<dbReference type="PANTHER" id="PTHR10500:SF6">
    <property type="entry name" value="PROSTATE-ASSOCIATED MICROSEMINOPROTEIN"/>
    <property type="match status" value="1"/>
</dbReference>
<evidence type="ECO:0000256" key="2">
    <source>
        <dbReference type="ARBA" id="ARBA00010352"/>
    </source>
</evidence>
<evidence type="ECO:0000313" key="7">
    <source>
        <dbReference type="Proteomes" id="UP001046870"/>
    </source>
</evidence>
<dbReference type="Pfam" id="PF05825">
    <property type="entry name" value="PSP94"/>
    <property type="match status" value="1"/>
</dbReference>
<dbReference type="EMBL" id="JAFDVH010000010">
    <property type="protein sequence ID" value="KAG7469480.1"/>
    <property type="molecule type" value="Genomic_DNA"/>
</dbReference>
<dbReference type="AlphaFoldDB" id="A0A9D3PW61"/>
<evidence type="ECO:0000256" key="1">
    <source>
        <dbReference type="ARBA" id="ARBA00004613"/>
    </source>
</evidence>
<dbReference type="PANTHER" id="PTHR10500">
    <property type="entry name" value="BETA-MICROSEMINOPROTEIN"/>
    <property type="match status" value="1"/>
</dbReference>
<proteinExistence type="inferred from homology"/>
<feature type="chain" id="PRO_5039038163" evidence="5">
    <location>
        <begin position="21"/>
        <end position="133"/>
    </location>
</feature>
<organism evidence="6 7">
    <name type="scientific">Megalops atlanticus</name>
    <name type="common">Tarpon</name>
    <name type="synonym">Clupea gigantea</name>
    <dbReference type="NCBI Taxonomy" id="7932"/>
    <lineage>
        <taxon>Eukaryota</taxon>
        <taxon>Metazoa</taxon>
        <taxon>Chordata</taxon>
        <taxon>Craniata</taxon>
        <taxon>Vertebrata</taxon>
        <taxon>Euteleostomi</taxon>
        <taxon>Actinopterygii</taxon>
        <taxon>Neopterygii</taxon>
        <taxon>Teleostei</taxon>
        <taxon>Elopiformes</taxon>
        <taxon>Megalopidae</taxon>
        <taxon>Megalops</taxon>
    </lineage>
</organism>
<keyword evidence="5" id="KW-0732">Signal</keyword>
<gene>
    <name evidence="6" type="ORF">MATL_G00129410</name>
</gene>
<name>A0A9D3PW61_MEGAT</name>
<protein>
    <submittedName>
        <fullName evidence="6">Uncharacterized protein</fullName>
    </submittedName>
</protein>
<keyword evidence="3" id="KW-0964">Secreted</keyword>
<accession>A0A9D3PW61</accession>
<comment type="similarity">
    <text evidence="2">Belongs to the beta-microseminoprotein family.</text>
</comment>
<comment type="caution">
    <text evidence="6">The sequence shown here is derived from an EMBL/GenBank/DDBJ whole genome shotgun (WGS) entry which is preliminary data.</text>
</comment>
<reference evidence="6" key="1">
    <citation type="submission" date="2021-01" db="EMBL/GenBank/DDBJ databases">
        <authorList>
            <person name="Zahm M."/>
            <person name="Roques C."/>
            <person name="Cabau C."/>
            <person name="Klopp C."/>
            <person name="Donnadieu C."/>
            <person name="Jouanno E."/>
            <person name="Lampietro C."/>
            <person name="Louis A."/>
            <person name="Herpin A."/>
            <person name="Echchiki A."/>
            <person name="Berthelot C."/>
            <person name="Parey E."/>
            <person name="Roest-Crollius H."/>
            <person name="Braasch I."/>
            <person name="Postlethwait J."/>
            <person name="Bobe J."/>
            <person name="Montfort J."/>
            <person name="Bouchez O."/>
            <person name="Begum T."/>
            <person name="Mejri S."/>
            <person name="Adams A."/>
            <person name="Chen W.-J."/>
            <person name="Guiguen Y."/>
        </authorList>
    </citation>
    <scope>NUCLEOTIDE SEQUENCE</scope>
    <source>
        <strain evidence="6">YG-15Mar2019-1</strain>
        <tissue evidence="6">Brain</tissue>
    </source>
</reference>
<comment type="subcellular location">
    <subcellularLocation>
        <location evidence="1">Secreted</location>
    </subcellularLocation>
</comment>
<dbReference type="Gene3D" id="2.60.40.1900">
    <property type="entry name" value="Beta-microseminoprotein (PSP94) domain"/>
    <property type="match status" value="1"/>
</dbReference>